<dbReference type="RefSeq" id="WP_084120670.1">
    <property type="nucleotide sequence ID" value="NZ_LT838813.1"/>
</dbReference>
<dbReference type="Gene3D" id="2.60.40.1120">
    <property type="entry name" value="Carboxypeptidase-like, regulatory domain"/>
    <property type="match status" value="1"/>
</dbReference>
<organism evidence="2 3">
    <name type="scientific">Aquiflexum balticum DSM 16537</name>
    <dbReference type="NCBI Taxonomy" id="758820"/>
    <lineage>
        <taxon>Bacteria</taxon>
        <taxon>Pseudomonadati</taxon>
        <taxon>Bacteroidota</taxon>
        <taxon>Cytophagia</taxon>
        <taxon>Cytophagales</taxon>
        <taxon>Cyclobacteriaceae</taxon>
        <taxon>Aquiflexum</taxon>
    </lineage>
</organism>
<evidence type="ECO:0000256" key="1">
    <source>
        <dbReference type="SAM" id="SignalP"/>
    </source>
</evidence>
<feature type="chain" id="PRO_5013094293" evidence="1">
    <location>
        <begin position="22"/>
        <end position="809"/>
    </location>
</feature>
<dbReference type="Proteomes" id="UP000192333">
    <property type="component" value="Chromosome I"/>
</dbReference>
<evidence type="ECO:0000313" key="2">
    <source>
        <dbReference type="EMBL" id="SMD43805.1"/>
    </source>
</evidence>
<name>A0A1W2H4E7_9BACT</name>
<dbReference type="AlphaFoldDB" id="A0A1W2H4E7"/>
<dbReference type="SUPFAM" id="SSF49464">
    <property type="entry name" value="Carboxypeptidase regulatory domain-like"/>
    <property type="match status" value="1"/>
</dbReference>
<evidence type="ECO:0000313" key="3">
    <source>
        <dbReference type="Proteomes" id="UP000192333"/>
    </source>
</evidence>
<keyword evidence="1" id="KW-0732">Signal</keyword>
<keyword evidence="3" id="KW-1185">Reference proteome</keyword>
<feature type="signal peptide" evidence="1">
    <location>
        <begin position="1"/>
        <end position="21"/>
    </location>
</feature>
<sequence>MKKSILLFLMIFCSFTKELMAQTFQIEGQVLDSKTGNIIPFASLQILGNSKNKGTVSDIRGWYRLEFQSENDSVRVSHVGFEKLNIIVSSLRMNPVITLQPITINLSEIQVRAGENPAIPIIKKVIDNKKLNDPDKLNTYSFKSYNKVVMTLDGLKESPEYDDSTAQILKGGHIFMAESYSEVNYKKPGKKNETVLASKMSGIENPLVAMASNSFQPFSFYTDHIKILEVPYVNPISNDGLRKYEYFLEDSIKNNLETTYIVAYQPKERKVHQLGKGLLYISDKQFAIENMTISPSDPDTNLIFEIQQKNQWNGEHWFPQQFNSIYLAPEMEFEGKGLKVINQTFISEVKINAQDNNTRFGPVSLNFDIQNDKYNWNDLRLDSLTTREYLTYVRFDQMDPKDKRKLNLLSKVLTQISSGRIPLGIVDLIPNRLLRFNRFEGVGLGLGLSSNETLSDFFRVEGYFRNGFRDKGWKYGGGLELNLDKKYDSRLKFNYSQDLEEPGRSLLPRSNSFSSGGDVFRKFIAERMDKVENYSVEFSQIPLKGTRIGVFGSVQDRNNILNFTDLNPTDGFPQFFRASEAGLNLRWTGNESLSRIGNNLISWAVSYPVISMRVSKAIPELFGGNVDFVNTEFRFQHQWNSGNSLNQFHISAHGIWGNNLPLSYLNTGYGINVGQRNAVDFALSFPGYLQTMFLYEFLSDRSLMASYAHQTGPLFRKKAGSIIFAPQLKFFQSFAIGTLTNPDFYDFVEFKTMEKGYWESGIELNNIIKQKSGLQFRGWGLGAFYRYGPYANPSFNDNLTITLSMTISF</sequence>
<dbReference type="OrthoDB" id="983143at2"/>
<proteinExistence type="predicted"/>
<accession>A0A1W2H4E7</accession>
<dbReference type="EMBL" id="LT838813">
    <property type="protein sequence ID" value="SMD43805.1"/>
    <property type="molecule type" value="Genomic_DNA"/>
</dbReference>
<dbReference type="InterPro" id="IPR043741">
    <property type="entry name" value="DUF5686"/>
</dbReference>
<dbReference type="InterPro" id="IPR008969">
    <property type="entry name" value="CarboxyPept-like_regulatory"/>
</dbReference>
<dbReference type="STRING" id="758820.SAMN00777080_2414"/>
<protein>
    <submittedName>
        <fullName evidence="2">CarboxypepD_reg-like domain-containing protein</fullName>
    </submittedName>
</protein>
<dbReference type="Pfam" id="PF18939">
    <property type="entry name" value="DUF5686"/>
    <property type="match status" value="1"/>
</dbReference>
<reference evidence="3" key="1">
    <citation type="submission" date="2017-04" db="EMBL/GenBank/DDBJ databases">
        <authorList>
            <person name="Varghese N."/>
            <person name="Submissions S."/>
        </authorList>
    </citation>
    <scope>NUCLEOTIDE SEQUENCE [LARGE SCALE GENOMIC DNA]</scope>
    <source>
        <strain evidence="3">DSM 16537</strain>
    </source>
</reference>
<dbReference type="Pfam" id="PF13715">
    <property type="entry name" value="CarbopepD_reg_2"/>
    <property type="match status" value="1"/>
</dbReference>
<gene>
    <name evidence="2" type="ORF">SAMN00777080_2414</name>
</gene>